<gene>
    <name evidence="1" type="ORF">MRB53_015002</name>
</gene>
<comment type="caution">
    <text evidence="1">The sequence shown here is derived from an EMBL/GenBank/DDBJ whole genome shotgun (WGS) entry which is preliminary data.</text>
</comment>
<evidence type="ECO:0000313" key="1">
    <source>
        <dbReference type="EMBL" id="KAJ8618816.1"/>
    </source>
</evidence>
<protein>
    <submittedName>
        <fullName evidence="1">Uncharacterized protein</fullName>
    </submittedName>
</protein>
<name>A0ACC2KCR9_PERAE</name>
<accession>A0ACC2KCR9</accession>
<dbReference type="Proteomes" id="UP001234297">
    <property type="component" value="Chromosome 4"/>
</dbReference>
<proteinExistence type="predicted"/>
<evidence type="ECO:0000313" key="2">
    <source>
        <dbReference type="Proteomes" id="UP001234297"/>
    </source>
</evidence>
<sequence>MPQEQKQECKPDVQRSRLNRISSLSPNREVFSQSQREIMTVEEMGSAKKDGPHMIRAAARVQDKKNGVGPVRGRGRIKRLIFSCIVRKVKLLVRCDGRFNPCSGEG</sequence>
<reference evidence="1 2" key="1">
    <citation type="journal article" date="2022" name="Hortic Res">
        <title>A haplotype resolved chromosomal level avocado genome allows analysis of novel avocado genes.</title>
        <authorList>
            <person name="Nath O."/>
            <person name="Fletcher S.J."/>
            <person name="Hayward A."/>
            <person name="Shaw L.M."/>
            <person name="Masouleh A.K."/>
            <person name="Furtado A."/>
            <person name="Henry R.J."/>
            <person name="Mitter N."/>
        </authorList>
    </citation>
    <scope>NUCLEOTIDE SEQUENCE [LARGE SCALE GENOMIC DNA]</scope>
    <source>
        <strain evidence="2">cv. Hass</strain>
    </source>
</reference>
<keyword evidence="2" id="KW-1185">Reference proteome</keyword>
<organism evidence="1 2">
    <name type="scientific">Persea americana</name>
    <name type="common">Avocado</name>
    <dbReference type="NCBI Taxonomy" id="3435"/>
    <lineage>
        <taxon>Eukaryota</taxon>
        <taxon>Viridiplantae</taxon>
        <taxon>Streptophyta</taxon>
        <taxon>Embryophyta</taxon>
        <taxon>Tracheophyta</taxon>
        <taxon>Spermatophyta</taxon>
        <taxon>Magnoliopsida</taxon>
        <taxon>Magnoliidae</taxon>
        <taxon>Laurales</taxon>
        <taxon>Lauraceae</taxon>
        <taxon>Persea</taxon>
    </lineage>
</organism>
<dbReference type="EMBL" id="CM056812">
    <property type="protein sequence ID" value="KAJ8618816.1"/>
    <property type="molecule type" value="Genomic_DNA"/>
</dbReference>